<dbReference type="InterPro" id="IPR029058">
    <property type="entry name" value="AB_hydrolase_fold"/>
</dbReference>
<dbReference type="SUPFAM" id="SSF53474">
    <property type="entry name" value="alpha/beta-Hydrolases"/>
    <property type="match status" value="1"/>
</dbReference>
<keyword evidence="2" id="KW-0378">Hydrolase</keyword>
<comment type="caution">
    <text evidence="2">The sequence shown here is derived from an EMBL/GenBank/DDBJ whole genome shotgun (WGS) entry which is preliminary data.</text>
</comment>
<reference evidence="2" key="1">
    <citation type="journal article" date="2020" name="mSystems">
        <title>Genome- and Community-Level Interaction Insights into Carbon Utilization and Element Cycling Functions of Hydrothermarchaeota in Hydrothermal Sediment.</title>
        <authorList>
            <person name="Zhou Z."/>
            <person name="Liu Y."/>
            <person name="Xu W."/>
            <person name="Pan J."/>
            <person name="Luo Z.H."/>
            <person name="Li M."/>
        </authorList>
    </citation>
    <scope>NUCLEOTIDE SEQUENCE [LARGE SCALE GENOMIC DNA]</scope>
    <source>
        <strain evidence="2">SpSt-289</strain>
    </source>
</reference>
<dbReference type="InterPro" id="IPR029059">
    <property type="entry name" value="AB_hydrolase_5"/>
</dbReference>
<protein>
    <submittedName>
        <fullName evidence="2">Alpha/beta hydrolase</fullName>
    </submittedName>
</protein>
<feature type="domain" description="Alpha/beta hydrolase fold-5" evidence="1">
    <location>
        <begin position="63"/>
        <end position="227"/>
    </location>
</feature>
<name>A0A7C1JMJ6_9CHLR</name>
<evidence type="ECO:0000259" key="1">
    <source>
        <dbReference type="Pfam" id="PF12695"/>
    </source>
</evidence>
<dbReference type="Pfam" id="PF12695">
    <property type="entry name" value="Abhydrolase_5"/>
    <property type="match status" value="1"/>
</dbReference>
<dbReference type="Gene3D" id="3.40.50.1820">
    <property type="entry name" value="alpha/beta hydrolase"/>
    <property type="match status" value="1"/>
</dbReference>
<proteinExistence type="predicted"/>
<accession>A0A7C1JMJ6</accession>
<evidence type="ECO:0000313" key="2">
    <source>
        <dbReference type="EMBL" id="HDX32942.1"/>
    </source>
</evidence>
<dbReference type="GO" id="GO:0016787">
    <property type="term" value="F:hydrolase activity"/>
    <property type="evidence" value="ECO:0007669"/>
    <property type="project" value="UniProtKB-KW"/>
</dbReference>
<sequence>MWILAGVVLLLFIGTLGFVIWANTPLQPMAQALASLQGDDRVGVIEGRWIVFQPLAAPRSTGFIFYPGGRVDPRAYAPQARAIAERGFLVVITPMPLNLAVFDADRASEVMAAFPEIEHWVIGGHSLGGAMAANFAHNHIGTVEGVVFWAAYPAQSDSLADRDDLTVYSIYGTLDGLATPDKIEASRALLPATARFIPIEGGNHAQFGWYGEQPGDNPATISRAQQQQMTVDATVEALAVVDGGF</sequence>
<dbReference type="EMBL" id="DSMG01000165">
    <property type="protein sequence ID" value="HDX32942.1"/>
    <property type="molecule type" value="Genomic_DNA"/>
</dbReference>
<organism evidence="2">
    <name type="scientific">Caldilinea aerophila</name>
    <dbReference type="NCBI Taxonomy" id="133453"/>
    <lineage>
        <taxon>Bacteria</taxon>
        <taxon>Bacillati</taxon>
        <taxon>Chloroflexota</taxon>
        <taxon>Caldilineae</taxon>
        <taxon>Caldilineales</taxon>
        <taxon>Caldilineaceae</taxon>
        <taxon>Caldilinea</taxon>
    </lineage>
</organism>
<gene>
    <name evidence="2" type="ORF">ENQ20_15850</name>
</gene>
<dbReference type="AlphaFoldDB" id="A0A7C1JMJ6"/>